<evidence type="ECO:0000313" key="1">
    <source>
        <dbReference type="EMBL" id="PTB47219.1"/>
    </source>
</evidence>
<proteinExistence type="predicted"/>
<evidence type="ECO:0008006" key="3">
    <source>
        <dbReference type="Google" id="ProtNLM"/>
    </source>
</evidence>
<name>A0A2T3ZQY5_TRIA4</name>
<dbReference type="STRING" id="1042311.A0A2T3ZQY5"/>
<accession>A0A2T3ZQY5</accession>
<gene>
    <name evidence="1" type="ORF">M441DRAFT_23120</name>
</gene>
<dbReference type="OrthoDB" id="5396420at2759"/>
<dbReference type="InterPro" id="IPR029058">
    <property type="entry name" value="AB_hydrolase_fold"/>
</dbReference>
<organism evidence="1 2">
    <name type="scientific">Trichoderma asperellum (strain ATCC 204424 / CBS 433.97 / NBRC 101777)</name>
    <dbReference type="NCBI Taxonomy" id="1042311"/>
    <lineage>
        <taxon>Eukaryota</taxon>
        <taxon>Fungi</taxon>
        <taxon>Dikarya</taxon>
        <taxon>Ascomycota</taxon>
        <taxon>Pezizomycotina</taxon>
        <taxon>Sordariomycetes</taxon>
        <taxon>Hypocreomycetidae</taxon>
        <taxon>Hypocreales</taxon>
        <taxon>Hypocreaceae</taxon>
        <taxon>Trichoderma</taxon>
    </lineage>
</organism>
<protein>
    <recommendedName>
        <fullName evidence="3">Alpha/beta hydrolase fold-3 domain-containing protein</fullName>
    </recommendedName>
</protein>
<dbReference type="Gene3D" id="3.40.50.1820">
    <property type="entry name" value="alpha/beta hydrolase"/>
    <property type="match status" value="1"/>
</dbReference>
<dbReference type="SUPFAM" id="SSF53474">
    <property type="entry name" value="alpha/beta-Hydrolases"/>
    <property type="match status" value="1"/>
</dbReference>
<dbReference type="EMBL" id="KZ679256">
    <property type="protein sequence ID" value="PTB47219.1"/>
    <property type="molecule type" value="Genomic_DNA"/>
</dbReference>
<dbReference type="AlphaFoldDB" id="A0A2T3ZQY5"/>
<sequence>MFSSLAAIRRRYYSVLRLPHIRKSVSVRCGSGGFVDIDLYNVDEFSPSKFLVVHLPPSPEYANGVKQLPEFLHDWPVASINYRWETERRNVAGQEAVSQEQEFADSVDWPVPMHDVAFAYQWITGALMPPNKGRGGIYVYGSHLGAGLAMSLALTESRPNEAFCVRGIAAYNGIYNWTMFLPGHRINMIRSMMDAARLSRRTDGNLILDTLQQRLVSLFQTPSNLFDPFASPSLFFHNPGLSIPESFYKSADVANVVSTLKGQASDVTKGTGLPRNSHLVFPPRKSNMKIPETILLHDAPSGPPSRQPRTKTALKGLKHGDQRNTFKNQADEIASLMRRGLTMVELKGLAKWIEDAHYLAEEPKRRIQVVEVGQERDDLELNEFGQQVVLDWLNENLRTIDMK</sequence>
<reference evidence="1 2" key="1">
    <citation type="submission" date="2016-07" db="EMBL/GenBank/DDBJ databases">
        <title>Multiple horizontal gene transfer events from other fungi enriched the ability of initially mycotrophic Trichoderma (Ascomycota) to feed on dead plant biomass.</title>
        <authorList>
            <consortium name="DOE Joint Genome Institute"/>
            <person name="Aerts A."/>
            <person name="Atanasova L."/>
            <person name="Chenthamara K."/>
            <person name="Zhang J."/>
            <person name="Grujic M."/>
            <person name="Henrissat B."/>
            <person name="Kuo A."/>
            <person name="Salamov A."/>
            <person name="Lipzen A."/>
            <person name="Labutti K."/>
            <person name="Barry K."/>
            <person name="Miao Y."/>
            <person name="Rahimi M.J."/>
            <person name="Shen Q."/>
            <person name="Grigoriev I.V."/>
            <person name="Kubicek C.P."/>
            <person name="Druzhinina I.S."/>
        </authorList>
    </citation>
    <scope>NUCLEOTIDE SEQUENCE [LARGE SCALE GENOMIC DNA]</scope>
    <source>
        <strain evidence="1 2">CBS 433.97</strain>
    </source>
</reference>
<keyword evidence="2" id="KW-1185">Reference proteome</keyword>
<evidence type="ECO:0000313" key="2">
    <source>
        <dbReference type="Proteomes" id="UP000240493"/>
    </source>
</evidence>
<dbReference type="Proteomes" id="UP000240493">
    <property type="component" value="Unassembled WGS sequence"/>
</dbReference>